<evidence type="ECO:0000313" key="3">
    <source>
        <dbReference type="EMBL" id="MDF3833462.1"/>
    </source>
</evidence>
<proteinExistence type="predicted"/>
<feature type="chain" id="PRO_5045958216" evidence="2">
    <location>
        <begin position="22"/>
        <end position="76"/>
    </location>
</feature>
<name>A0ABT6ALI7_9BURK</name>
<keyword evidence="4" id="KW-1185">Reference proteome</keyword>
<reference evidence="3 4" key="1">
    <citation type="submission" date="2023-03" db="EMBL/GenBank/DDBJ databases">
        <title>Draft assemblies of triclosan tolerant bacteria isolated from returned activated sludge.</title>
        <authorList>
            <person name="Van Hamelsveld S."/>
        </authorList>
    </citation>
    <scope>NUCLEOTIDE SEQUENCE [LARGE SCALE GENOMIC DNA]</scope>
    <source>
        <strain evidence="3 4">GW210010_S58</strain>
    </source>
</reference>
<feature type="compositionally biased region" description="Low complexity" evidence="1">
    <location>
        <begin position="51"/>
        <end position="66"/>
    </location>
</feature>
<feature type="signal peptide" evidence="2">
    <location>
        <begin position="1"/>
        <end position="21"/>
    </location>
</feature>
<feature type="region of interest" description="Disordered" evidence="1">
    <location>
        <begin position="22"/>
        <end position="76"/>
    </location>
</feature>
<dbReference type="RefSeq" id="WP_430869527.1">
    <property type="nucleotide sequence ID" value="NZ_JARJLM010000184.1"/>
</dbReference>
<dbReference type="EMBL" id="JARJLM010000184">
    <property type="protein sequence ID" value="MDF3833462.1"/>
    <property type="molecule type" value="Genomic_DNA"/>
</dbReference>
<accession>A0ABT6ALI7</accession>
<sequence length="76" mass="7743">MRRLVIWFTLICFVTTQTAAAAGAHDEGTAAGRAANPVIRGTVNTPSASSTVPGYTTTPPETGYYGQPSLSGAANA</sequence>
<organism evidence="3 4">
    <name type="scientific">Cupriavidus basilensis</name>
    <dbReference type="NCBI Taxonomy" id="68895"/>
    <lineage>
        <taxon>Bacteria</taxon>
        <taxon>Pseudomonadati</taxon>
        <taxon>Pseudomonadota</taxon>
        <taxon>Betaproteobacteria</taxon>
        <taxon>Burkholderiales</taxon>
        <taxon>Burkholderiaceae</taxon>
        <taxon>Cupriavidus</taxon>
    </lineage>
</organism>
<evidence type="ECO:0000256" key="2">
    <source>
        <dbReference type="SAM" id="SignalP"/>
    </source>
</evidence>
<evidence type="ECO:0000313" key="4">
    <source>
        <dbReference type="Proteomes" id="UP001216674"/>
    </source>
</evidence>
<comment type="caution">
    <text evidence="3">The sequence shown here is derived from an EMBL/GenBank/DDBJ whole genome shotgun (WGS) entry which is preliminary data.</text>
</comment>
<protein>
    <submittedName>
        <fullName evidence="3">Uncharacterized protein</fullName>
    </submittedName>
</protein>
<keyword evidence="2" id="KW-0732">Signal</keyword>
<dbReference type="Proteomes" id="UP001216674">
    <property type="component" value="Unassembled WGS sequence"/>
</dbReference>
<feature type="non-terminal residue" evidence="3">
    <location>
        <position position="76"/>
    </location>
</feature>
<gene>
    <name evidence="3" type="ORF">P3W85_10950</name>
</gene>
<evidence type="ECO:0000256" key="1">
    <source>
        <dbReference type="SAM" id="MobiDB-lite"/>
    </source>
</evidence>